<gene>
    <name evidence="1" type="ORF">BDK51DRAFT_39833</name>
</gene>
<evidence type="ECO:0000313" key="2">
    <source>
        <dbReference type="Proteomes" id="UP000269721"/>
    </source>
</evidence>
<evidence type="ECO:0000313" key="1">
    <source>
        <dbReference type="EMBL" id="RKO88709.1"/>
    </source>
</evidence>
<sequence length="214" mass="23831">MRWNIVTQPPIDVAGHQVTSLRRKIVYPMGQSSVDAIRYTHAHSLDLTICEWRQKHIAHCSVLVMAIDIEPSRECAIEILVPAFETDWGRWVAIAMLSVKGYVWKLWSRSQAYLQKRRSFVSHDNVLVLLHLDIGELRSLKLNDLNATGLIINVNTTEFKVVLESLSLLHVPSLPMNATEHTPGVGLVGGSNNSITISLPLKSADAGHTPKITT</sequence>
<accession>A0A4P9W869</accession>
<organism evidence="1 2">
    <name type="scientific">Blyttiomyces helicus</name>
    <dbReference type="NCBI Taxonomy" id="388810"/>
    <lineage>
        <taxon>Eukaryota</taxon>
        <taxon>Fungi</taxon>
        <taxon>Fungi incertae sedis</taxon>
        <taxon>Chytridiomycota</taxon>
        <taxon>Chytridiomycota incertae sedis</taxon>
        <taxon>Chytridiomycetes</taxon>
        <taxon>Chytridiomycetes incertae sedis</taxon>
        <taxon>Blyttiomyces</taxon>
    </lineage>
</organism>
<dbReference type="EMBL" id="KZ996532">
    <property type="protein sequence ID" value="RKO88709.1"/>
    <property type="molecule type" value="Genomic_DNA"/>
</dbReference>
<name>A0A4P9W869_9FUNG</name>
<keyword evidence="2" id="KW-1185">Reference proteome</keyword>
<protein>
    <submittedName>
        <fullName evidence="1">Uncharacterized protein</fullName>
    </submittedName>
</protein>
<dbReference type="Proteomes" id="UP000269721">
    <property type="component" value="Unassembled WGS sequence"/>
</dbReference>
<reference evidence="2" key="1">
    <citation type="journal article" date="2018" name="Nat. Microbiol.">
        <title>Leveraging single-cell genomics to expand the fungal tree of life.</title>
        <authorList>
            <person name="Ahrendt S.R."/>
            <person name="Quandt C.A."/>
            <person name="Ciobanu D."/>
            <person name="Clum A."/>
            <person name="Salamov A."/>
            <person name="Andreopoulos B."/>
            <person name="Cheng J.F."/>
            <person name="Woyke T."/>
            <person name="Pelin A."/>
            <person name="Henrissat B."/>
            <person name="Reynolds N.K."/>
            <person name="Benny G.L."/>
            <person name="Smith M.E."/>
            <person name="James T.Y."/>
            <person name="Grigoriev I.V."/>
        </authorList>
    </citation>
    <scope>NUCLEOTIDE SEQUENCE [LARGE SCALE GENOMIC DNA]</scope>
</reference>
<proteinExistence type="predicted"/>
<dbReference type="AlphaFoldDB" id="A0A4P9W869"/>